<comment type="caution">
    <text evidence="2">The sequence shown here is derived from an EMBL/GenBank/DDBJ whole genome shotgun (WGS) entry which is preliminary data.</text>
</comment>
<evidence type="ECO:0000313" key="3">
    <source>
        <dbReference type="Proteomes" id="UP001597115"/>
    </source>
</evidence>
<proteinExistence type="predicted"/>
<dbReference type="PROSITE" id="PS51257">
    <property type="entry name" value="PROKAR_LIPOPROTEIN"/>
    <property type="match status" value="1"/>
</dbReference>
<dbReference type="EMBL" id="JBHUDY010000003">
    <property type="protein sequence ID" value="MFD1613352.1"/>
    <property type="molecule type" value="Genomic_DNA"/>
</dbReference>
<dbReference type="RefSeq" id="WP_380891371.1">
    <property type="nucleotide sequence ID" value="NZ_JBHUDY010000003.1"/>
</dbReference>
<feature type="domain" description="Extensin-like C-terminal" evidence="1">
    <location>
        <begin position="46"/>
        <end position="216"/>
    </location>
</feature>
<keyword evidence="3" id="KW-1185">Reference proteome</keyword>
<evidence type="ECO:0000259" key="1">
    <source>
        <dbReference type="Pfam" id="PF06904"/>
    </source>
</evidence>
<organism evidence="2 3">
    <name type="scientific">Sphingomonas tabacisoli</name>
    <dbReference type="NCBI Taxonomy" id="2249466"/>
    <lineage>
        <taxon>Bacteria</taxon>
        <taxon>Pseudomonadati</taxon>
        <taxon>Pseudomonadota</taxon>
        <taxon>Alphaproteobacteria</taxon>
        <taxon>Sphingomonadales</taxon>
        <taxon>Sphingomonadaceae</taxon>
        <taxon>Sphingomonas</taxon>
    </lineage>
</organism>
<evidence type="ECO:0000313" key="2">
    <source>
        <dbReference type="EMBL" id="MFD1613352.1"/>
    </source>
</evidence>
<reference evidence="3" key="1">
    <citation type="journal article" date="2019" name="Int. J. Syst. Evol. Microbiol.">
        <title>The Global Catalogue of Microorganisms (GCM) 10K type strain sequencing project: providing services to taxonomists for standard genome sequencing and annotation.</title>
        <authorList>
            <consortium name="The Broad Institute Genomics Platform"/>
            <consortium name="The Broad Institute Genome Sequencing Center for Infectious Disease"/>
            <person name="Wu L."/>
            <person name="Ma J."/>
        </authorList>
    </citation>
    <scope>NUCLEOTIDE SEQUENCE [LARGE SCALE GENOMIC DNA]</scope>
    <source>
        <strain evidence="3">CGMCC 1.16275</strain>
    </source>
</reference>
<sequence length="216" mass="23403">MGRRDRAILVAGLLLASCTGGVDERRAPAPQPPNRLTIDSPQTRVCLANLGQLARFEPLPDRDYGGGCFTFASVRLTEAGVPIGNLGAMSCPLAATFTAWVRNGVMPAARLYLGSDLARVETFGSYSCRNINSRQSGNRSEHATANAVDVSGFLLKDGRRVTIRQDWASPDPGVKSFLVAIHTSACRRFKTVLSPDYNALHADHFHLDMGRGPFCR</sequence>
<protein>
    <submittedName>
        <fullName evidence="2">Extensin family protein</fullName>
    </submittedName>
</protein>
<dbReference type="Pfam" id="PF06904">
    <property type="entry name" value="Extensin-like_C"/>
    <property type="match status" value="1"/>
</dbReference>
<name>A0ABW4I7Y7_9SPHN</name>
<dbReference type="InterPro" id="IPR009683">
    <property type="entry name" value="Extensin-like_C"/>
</dbReference>
<accession>A0ABW4I7Y7</accession>
<gene>
    <name evidence="2" type="ORF">ACFSCW_16235</name>
</gene>
<dbReference type="Proteomes" id="UP001597115">
    <property type="component" value="Unassembled WGS sequence"/>
</dbReference>